<reference evidence="2 3" key="1">
    <citation type="submission" date="2013-03" db="EMBL/GenBank/DDBJ databases">
        <title>The Genome Sequence of Phialophora europaea CBS 101466.</title>
        <authorList>
            <consortium name="The Broad Institute Genomics Platform"/>
            <person name="Cuomo C."/>
            <person name="de Hoog S."/>
            <person name="Gorbushina A."/>
            <person name="Walker B."/>
            <person name="Young S.K."/>
            <person name="Zeng Q."/>
            <person name="Gargeya S."/>
            <person name="Fitzgerald M."/>
            <person name="Haas B."/>
            <person name="Abouelleil A."/>
            <person name="Allen A.W."/>
            <person name="Alvarado L."/>
            <person name="Arachchi H.M."/>
            <person name="Berlin A.M."/>
            <person name="Chapman S.B."/>
            <person name="Gainer-Dewar J."/>
            <person name="Goldberg J."/>
            <person name="Griggs A."/>
            <person name="Gujja S."/>
            <person name="Hansen M."/>
            <person name="Howarth C."/>
            <person name="Imamovic A."/>
            <person name="Ireland A."/>
            <person name="Larimer J."/>
            <person name="McCowan C."/>
            <person name="Murphy C."/>
            <person name="Pearson M."/>
            <person name="Poon T.W."/>
            <person name="Priest M."/>
            <person name="Roberts A."/>
            <person name="Saif S."/>
            <person name="Shea T."/>
            <person name="Sisk P."/>
            <person name="Sykes S."/>
            <person name="Wortman J."/>
            <person name="Nusbaum C."/>
            <person name="Birren B."/>
        </authorList>
    </citation>
    <scope>NUCLEOTIDE SEQUENCE [LARGE SCALE GENOMIC DNA]</scope>
    <source>
        <strain evidence="2 3">CBS 101466</strain>
    </source>
</reference>
<dbReference type="Pfam" id="PF00903">
    <property type="entry name" value="Glyoxalase"/>
    <property type="match status" value="1"/>
</dbReference>
<dbReference type="PANTHER" id="PTHR36437">
    <property type="entry name" value="GLYOXALASE/BLEOMYCIN RESISTANCE PROTEIN/DIOXYGENASE"/>
    <property type="match status" value="1"/>
</dbReference>
<dbReference type="InterPro" id="IPR004360">
    <property type="entry name" value="Glyas_Fos-R_dOase_dom"/>
</dbReference>
<evidence type="ECO:0000313" key="2">
    <source>
        <dbReference type="EMBL" id="ETN36371.1"/>
    </source>
</evidence>
<dbReference type="Proteomes" id="UP000030752">
    <property type="component" value="Unassembled WGS sequence"/>
</dbReference>
<dbReference type="RefSeq" id="XP_008721189.1">
    <property type="nucleotide sequence ID" value="XM_008722967.1"/>
</dbReference>
<dbReference type="InterPro" id="IPR037523">
    <property type="entry name" value="VOC_core"/>
</dbReference>
<dbReference type="SUPFAM" id="SSF54593">
    <property type="entry name" value="Glyoxalase/Bleomycin resistance protein/Dihydroxybiphenyl dioxygenase"/>
    <property type="match status" value="1"/>
</dbReference>
<dbReference type="OrthoDB" id="10261104at2759"/>
<accession>W2RIU6</accession>
<proteinExistence type="predicted"/>
<dbReference type="InterPro" id="IPR029068">
    <property type="entry name" value="Glyas_Bleomycin-R_OHBP_Dase"/>
</dbReference>
<dbReference type="AlphaFoldDB" id="W2RIU6"/>
<protein>
    <recommendedName>
        <fullName evidence="1">VOC domain-containing protein</fullName>
    </recommendedName>
</protein>
<dbReference type="PROSITE" id="PS51819">
    <property type="entry name" value="VOC"/>
    <property type="match status" value="1"/>
</dbReference>
<dbReference type="PANTHER" id="PTHR36437:SF2">
    <property type="entry name" value="GLYOXALASE_BLEOMYCIN RESISTANCE PROTEIN_DIOXYGENASE"/>
    <property type="match status" value="1"/>
</dbReference>
<sequence>MASSGVGIKLVSLIVKDYDDAVRFFVDKLGFELSTDEPATTSHSNKPKRWVVVRPPGSPEDCGILLARAEGAEQEAAAGSQWAGRVGLFWQVADFEATHARMKNAGVEFLGSPRDEPYGKVVVFKDVAGNKWDLLGPRPTRG</sequence>
<organism evidence="2 3">
    <name type="scientific">Cyphellophora europaea (strain CBS 101466)</name>
    <name type="common">Phialophora europaea</name>
    <dbReference type="NCBI Taxonomy" id="1220924"/>
    <lineage>
        <taxon>Eukaryota</taxon>
        <taxon>Fungi</taxon>
        <taxon>Dikarya</taxon>
        <taxon>Ascomycota</taxon>
        <taxon>Pezizomycotina</taxon>
        <taxon>Eurotiomycetes</taxon>
        <taxon>Chaetothyriomycetidae</taxon>
        <taxon>Chaetothyriales</taxon>
        <taxon>Cyphellophoraceae</taxon>
        <taxon>Cyphellophora</taxon>
    </lineage>
</organism>
<dbReference type="InParanoid" id="W2RIU6"/>
<evidence type="ECO:0000313" key="3">
    <source>
        <dbReference type="Proteomes" id="UP000030752"/>
    </source>
</evidence>
<dbReference type="VEuPathDB" id="FungiDB:HMPREF1541_08648"/>
<dbReference type="HOGENOM" id="CLU_046006_10_1_1"/>
<evidence type="ECO:0000259" key="1">
    <source>
        <dbReference type="PROSITE" id="PS51819"/>
    </source>
</evidence>
<keyword evidence="3" id="KW-1185">Reference proteome</keyword>
<dbReference type="Gene3D" id="3.10.180.10">
    <property type="entry name" value="2,3-Dihydroxybiphenyl 1,2-Dioxygenase, domain 1"/>
    <property type="match status" value="1"/>
</dbReference>
<name>W2RIU6_CYPE1</name>
<feature type="domain" description="VOC" evidence="1">
    <location>
        <begin position="7"/>
        <end position="137"/>
    </location>
</feature>
<dbReference type="EMBL" id="KB822725">
    <property type="protein sequence ID" value="ETN36371.1"/>
    <property type="molecule type" value="Genomic_DNA"/>
</dbReference>
<dbReference type="GeneID" id="19975987"/>
<dbReference type="eggNOG" id="ENOG502TAE0">
    <property type="taxonomic scope" value="Eukaryota"/>
</dbReference>
<gene>
    <name evidence="2" type="ORF">HMPREF1541_08648</name>
</gene>